<name>A0A380VDM3_9PAST</name>
<gene>
    <name evidence="2" type="ORF">NCTC10851_01091</name>
</gene>
<accession>A0A380VDM3</accession>
<dbReference type="Proteomes" id="UP000254507">
    <property type="component" value="Unassembled WGS sequence"/>
</dbReference>
<dbReference type="EMBL" id="UFSB01000001">
    <property type="protein sequence ID" value="SUU36071.1"/>
    <property type="molecule type" value="Genomic_DNA"/>
</dbReference>
<organism evidence="2 3">
    <name type="scientific">Actinobacillus seminis</name>
    <dbReference type="NCBI Taxonomy" id="722"/>
    <lineage>
        <taxon>Bacteria</taxon>
        <taxon>Pseudomonadati</taxon>
        <taxon>Pseudomonadota</taxon>
        <taxon>Gammaproteobacteria</taxon>
        <taxon>Pasteurellales</taxon>
        <taxon>Pasteurellaceae</taxon>
        <taxon>Actinobacillus</taxon>
    </lineage>
</organism>
<evidence type="ECO:0000259" key="1">
    <source>
        <dbReference type="Pfam" id="PF13018"/>
    </source>
</evidence>
<dbReference type="InterPro" id="IPR024973">
    <property type="entry name" value="ESPR"/>
</dbReference>
<dbReference type="Pfam" id="PF13018">
    <property type="entry name" value="ESPR"/>
    <property type="match status" value="1"/>
</dbReference>
<dbReference type="AlphaFoldDB" id="A0A380VDM3"/>
<protein>
    <submittedName>
        <fullName evidence="2">Filamentous hemagglutinin outer membrane protein</fullName>
    </submittedName>
</protein>
<evidence type="ECO:0000313" key="2">
    <source>
        <dbReference type="EMBL" id="SUU36071.1"/>
    </source>
</evidence>
<proteinExistence type="predicted"/>
<evidence type="ECO:0000313" key="3">
    <source>
        <dbReference type="Proteomes" id="UP000254507"/>
    </source>
</evidence>
<feature type="domain" description="ESPR" evidence="1">
    <location>
        <begin position="1"/>
        <end position="48"/>
    </location>
</feature>
<sequence>MNKNKFRVIFNRTLSRFVVTSELAKTADKLSQADDVNAIDVKSAVYFCSVFPLKMLSFSLFRALGICRW</sequence>
<reference evidence="2 3" key="1">
    <citation type="submission" date="2018-06" db="EMBL/GenBank/DDBJ databases">
        <authorList>
            <consortium name="Pathogen Informatics"/>
            <person name="Doyle S."/>
        </authorList>
    </citation>
    <scope>NUCLEOTIDE SEQUENCE [LARGE SCALE GENOMIC DNA]</scope>
    <source>
        <strain evidence="2 3">NCTC10851</strain>
    </source>
</reference>
<dbReference type="RefSeq" id="WP_244911545.1">
    <property type="nucleotide sequence ID" value="NZ_NLFK01000003.1"/>
</dbReference>